<dbReference type="InterPro" id="IPR012340">
    <property type="entry name" value="NA-bd_OB-fold"/>
</dbReference>
<comment type="similarity">
    <text evidence="1">Belongs to the class IV-like SAM-binding methyltransferase superfamily.</text>
</comment>
<protein>
    <recommendedName>
        <fullName evidence="2">Mediator of RNA polymerase II transcription subunit 16</fullName>
    </recommendedName>
    <alternativeName>
        <fullName evidence="2">Mediator complex subunit 16</fullName>
    </alternativeName>
</protein>
<dbReference type="InterPro" id="IPR015943">
    <property type="entry name" value="WD40/YVTN_repeat-like_dom_sf"/>
</dbReference>
<dbReference type="SUPFAM" id="SSF75217">
    <property type="entry name" value="alpha/beta knot"/>
    <property type="match status" value="1"/>
</dbReference>
<keyword evidence="7" id="KW-1185">Reference proteome</keyword>
<dbReference type="EMBL" id="CAJPEV010002457">
    <property type="protein sequence ID" value="CAG0896953.1"/>
    <property type="molecule type" value="Genomic_DNA"/>
</dbReference>
<keyword evidence="2" id="KW-0805">Transcription regulation</keyword>
<dbReference type="Pfam" id="PF02598">
    <property type="entry name" value="Methyltrn_RNA_3"/>
    <property type="match status" value="1"/>
</dbReference>
<accession>A0A7R9A8Z7</accession>
<dbReference type="InterPro" id="IPR021665">
    <property type="entry name" value="Mediator_Med16_N"/>
</dbReference>
<dbReference type="Pfam" id="PF11635">
    <property type="entry name" value="Med16_N"/>
    <property type="match status" value="1"/>
</dbReference>
<keyword evidence="2" id="KW-0539">Nucleus</keyword>
<dbReference type="InterPro" id="IPR003750">
    <property type="entry name" value="Put_MeTrfase-C9orf114-like"/>
</dbReference>
<reference evidence="6" key="1">
    <citation type="submission" date="2020-11" db="EMBL/GenBank/DDBJ databases">
        <authorList>
            <person name="Tran Van P."/>
        </authorList>
    </citation>
    <scope>NUCLEOTIDE SEQUENCE</scope>
</reference>
<comment type="subcellular location">
    <subcellularLocation>
        <location evidence="2">Nucleus</location>
    </subcellularLocation>
</comment>
<dbReference type="InterPro" id="IPR036322">
    <property type="entry name" value="WD40_repeat_dom_sf"/>
</dbReference>
<feature type="domain" description="Mediator of RNA polymerase II transcription subunit 16 central helical bridge" evidence="5">
    <location>
        <begin position="830"/>
        <end position="1021"/>
    </location>
</feature>
<evidence type="ECO:0000256" key="1">
    <source>
        <dbReference type="ARBA" id="ARBA00009841"/>
    </source>
</evidence>
<dbReference type="PANTHER" id="PTHR12150">
    <property type="entry name" value="CLASS IV SAM-BINDING METHYLTRANSFERASE-RELATED"/>
    <property type="match status" value="1"/>
</dbReference>
<evidence type="ECO:0000259" key="4">
    <source>
        <dbReference type="Pfam" id="PF11635"/>
    </source>
</evidence>
<proteinExistence type="inferred from homology"/>
<dbReference type="Proteomes" id="UP000677054">
    <property type="component" value="Unassembled WGS sequence"/>
</dbReference>
<sequence>VIMMKQQREKPVKVKELIERKKKYKKLREEKLLEKLRKEKAKIEEAPNDTKVDAKMDAKVDAEAKPATKTVSLAVPGSIMDNAQSPELRSYLAGQVARAAAIFRADEVIVYDDLCSGTLREDFIAVKKGVGCIQMARILQYLECPQYLRKYFFPLHDDLGYAGLLNPLDIPHHLRSHEECPFREGIVTTKPTKHGRGSYANIGLKGDIKLDLKLEPGLRVTVKLDEGQDPAADEGNLRGKVVSPQAPKQELGLYWGYTVRLADSLGAVFSQPTFGRSYDLCVGTSERGDSVDDVKVPDFDHLLVVFGGVKGLEAALDADQSLVASDPKDLFDLYLNLCPHQGSRTIRTEEAILVGLSALRPKVYPHLGLLNETQPVVGASVIAMECIYRVSPLRKKRKKCNLLKSWNQGAENVVAFTSSSPDIDSTGCPGSRYNIYVCDINTPWEVHRIVGSEEPITQVEWDLSGARLAVADGKGVIQVWMMKDYVINDWVLMNTFNDMGGEQILCIAWFHNGKKLSSSPEQQEGILYSEKFKPVPFAPTCCQFGKRPMEGLVVASVSGLLATFILRIDASVLSAIEKLGPELHTLAMVDFAYEKNGDMALACVSRSSSACIRMYSLQIRVSGDSMNVTVQNLPAIFPTLHSSYIVSCVQFLLKEDPKGLLIAMHEKTRHSCVMESEVTRWRLSEKLDPVSKHFGGSTSVVCIQTWEKGEHCKLPGEVKEILVPFSTLDNGPPSHIVVSTITGTLHCLSGDSFTKVFSKEHELRGAKDSVEGMELKRLKAELGPVIQSIRFSWSACSFLLLDVNSSLCLYRLVHHNEPGGNLSTAYGVHLLEYSLVMGLDWWDIILSLRPGMAETVCERVADFAAKQPLPLQQYFYTRIMALKMNLYRYVPGGGYRVASCNTLVMLHSVAAAFRSVLRPSELASHDKGPAENLASILAGKMGELGCDLDKVCLQVEAKEFTVEASTLQSLQQLIQWVSDLALFLIATAPTIQQTRGPTYELLRDGNALGTLRELLVIIRLWGLFWQHCMPVFTKALDNLDAISLAYKLLTKISLNPEMDVSLLGMFHSLCVHAARLGAT</sequence>
<feature type="domain" description="Mediator complex subunit Med16 N-terminal" evidence="4">
    <location>
        <begin position="500"/>
        <end position="686"/>
    </location>
</feature>
<dbReference type="Pfam" id="PF20718">
    <property type="entry name" value="Med16_bridge"/>
    <property type="match status" value="1"/>
</dbReference>
<dbReference type="Gene3D" id="2.40.50.140">
    <property type="entry name" value="Nucleic acid-binding proteins"/>
    <property type="match status" value="1"/>
</dbReference>
<gene>
    <name evidence="2" type="primary">MED16</name>
    <name evidence="6" type="ORF">DSTB1V02_LOCUS9503</name>
</gene>
<keyword evidence="2" id="KW-0010">Activator</keyword>
<dbReference type="EMBL" id="LR901974">
    <property type="protein sequence ID" value="CAD7249716.1"/>
    <property type="molecule type" value="Genomic_DNA"/>
</dbReference>
<dbReference type="Gene3D" id="3.40.1280.10">
    <property type="match status" value="1"/>
</dbReference>
<evidence type="ECO:0000313" key="6">
    <source>
        <dbReference type="EMBL" id="CAD7249716.1"/>
    </source>
</evidence>
<dbReference type="CDD" id="cd18086">
    <property type="entry name" value="HsC9orf114-like"/>
    <property type="match status" value="1"/>
</dbReference>
<dbReference type="Gene3D" id="2.130.10.10">
    <property type="entry name" value="YVTN repeat-like/Quinoprotein amine dehydrogenase"/>
    <property type="match status" value="1"/>
</dbReference>
<dbReference type="GO" id="GO:0016592">
    <property type="term" value="C:mediator complex"/>
    <property type="evidence" value="ECO:0007669"/>
    <property type="project" value="InterPro"/>
</dbReference>
<organism evidence="6">
    <name type="scientific">Darwinula stevensoni</name>
    <dbReference type="NCBI Taxonomy" id="69355"/>
    <lineage>
        <taxon>Eukaryota</taxon>
        <taxon>Metazoa</taxon>
        <taxon>Ecdysozoa</taxon>
        <taxon>Arthropoda</taxon>
        <taxon>Crustacea</taxon>
        <taxon>Oligostraca</taxon>
        <taxon>Ostracoda</taxon>
        <taxon>Podocopa</taxon>
        <taxon>Podocopida</taxon>
        <taxon>Darwinulocopina</taxon>
        <taxon>Darwinuloidea</taxon>
        <taxon>Darwinulidae</taxon>
        <taxon>Darwinula</taxon>
    </lineage>
</organism>
<evidence type="ECO:0000259" key="5">
    <source>
        <dbReference type="Pfam" id="PF20718"/>
    </source>
</evidence>
<dbReference type="SUPFAM" id="SSF50249">
    <property type="entry name" value="Nucleic acid-binding proteins"/>
    <property type="match status" value="1"/>
</dbReference>
<feature type="coiled-coil region" evidence="3">
    <location>
        <begin position="14"/>
        <end position="46"/>
    </location>
</feature>
<evidence type="ECO:0000256" key="2">
    <source>
        <dbReference type="RuleBase" id="RU364149"/>
    </source>
</evidence>
<dbReference type="InterPro" id="IPR029026">
    <property type="entry name" value="tRNA_m1G_MTases_N"/>
</dbReference>
<dbReference type="OrthoDB" id="361029at2759"/>
<keyword evidence="3" id="KW-0175">Coiled coil</keyword>
<dbReference type="InterPro" id="IPR029028">
    <property type="entry name" value="Alpha/beta_knot_MTases"/>
</dbReference>
<evidence type="ECO:0000256" key="3">
    <source>
        <dbReference type="SAM" id="Coils"/>
    </source>
</evidence>
<dbReference type="AlphaFoldDB" id="A0A7R9A8Z7"/>
<comment type="function">
    <text evidence="2">Component of the Mediator complex, a coactivator involved in the regulated transcription of nearly all RNA polymerase II-dependent genes. Mediator functions as a bridge to convey information from gene-specific regulatory proteins to the basal RNA polymerase II transcription machinery. Mediator is recruited to promoters by direct interactions with regulatory proteins and serves as a scaffold for the assembly of a functional preinitiation complex with RNA polymerase II and the general transcription factors.</text>
</comment>
<keyword evidence="2" id="KW-0804">Transcription</keyword>
<comment type="subunit">
    <text evidence="2">Component of the Mediator complex.</text>
</comment>
<dbReference type="PANTHER" id="PTHR12150:SF13">
    <property type="entry name" value="METHYLTRANSFERASE C9ORF114-RELATED"/>
    <property type="match status" value="1"/>
</dbReference>
<dbReference type="InterPro" id="IPR048616">
    <property type="entry name" value="MED16_bridge"/>
</dbReference>
<dbReference type="SUPFAM" id="SSF50978">
    <property type="entry name" value="WD40 repeat-like"/>
    <property type="match status" value="1"/>
</dbReference>
<name>A0A7R9A8Z7_9CRUS</name>
<evidence type="ECO:0000313" key="7">
    <source>
        <dbReference type="Proteomes" id="UP000677054"/>
    </source>
</evidence>
<feature type="non-terminal residue" evidence="6">
    <location>
        <position position="1"/>
    </location>
</feature>
<comment type="similarity">
    <text evidence="2">Belongs to the Mediator complex subunit 16 family.</text>
</comment>